<dbReference type="RefSeq" id="XP_022361300.1">
    <property type="nucleotide sequence ID" value="XM_022505592.1"/>
</dbReference>
<dbReference type="InterPro" id="IPR022773">
    <property type="entry name" value="Siva"/>
</dbReference>
<dbReference type="PANTHER" id="PTHR14365">
    <property type="entry name" value="APOPTOSIS REGULATORY PROTEIN SIVA"/>
    <property type="match status" value="1"/>
</dbReference>
<name>A0A2Y9JUA0_ENHLU</name>
<evidence type="ECO:0000313" key="2">
    <source>
        <dbReference type="RefSeq" id="XP_022361300.1"/>
    </source>
</evidence>
<keyword evidence="1" id="KW-1185">Reference proteome</keyword>
<dbReference type="PANTHER" id="PTHR14365:SF1">
    <property type="entry name" value="APOPTOSIS REGULATORY PROTEIN SIVA"/>
    <property type="match status" value="1"/>
</dbReference>
<protein>
    <submittedName>
        <fullName evidence="2">Apoptosis regulatory protein Siva isoform X2</fullName>
    </submittedName>
</protein>
<accession>A0A2Y9JUA0</accession>
<reference evidence="2" key="1">
    <citation type="submission" date="2025-08" db="UniProtKB">
        <authorList>
            <consortium name="RefSeq"/>
        </authorList>
    </citation>
    <scope>IDENTIFICATION</scope>
    <source>
        <tissue evidence="2">Blood</tissue>
    </source>
</reference>
<evidence type="ECO:0000313" key="1">
    <source>
        <dbReference type="Proteomes" id="UP000248482"/>
    </source>
</evidence>
<dbReference type="Proteomes" id="UP000248482">
    <property type="component" value="Unplaced"/>
</dbReference>
<sequence>MPKRGCPFADAVPLQLKVRVGQRELSRGVCAEQHSREIFDLSGAATRACSSCVRALDGTAVCGQCERALCGRCVRACCRCGAVACSLCALVDCGDVHETLLCASCAMFEA</sequence>
<dbReference type="GO" id="GO:0097191">
    <property type="term" value="P:extrinsic apoptotic signaling pathway"/>
    <property type="evidence" value="ECO:0007669"/>
    <property type="project" value="TreeGrafter"/>
</dbReference>
<gene>
    <name evidence="2" type="primary">LOC111148781</name>
</gene>
<dbReference type="Pfam" id="PF05458">
    <property type="entry name" value="Siva"/>
    <property type="match status" value="2"/>
</dbReference>
<organism evidence="1 2">
    <name type="scientific">Enhydra lutris kenyoni</name>
    <name type="common">northern sea otter</name>
    <dbReference type="NCBI Taxonomy" id="391180"/>
    <lineage>
        <taxon>Eukaryota</taxon>
        <taxon>Metazoa</taxon>
        <taxon>Chordata</taxon>
        <taxon>Craniata</taxon>
        <taxon>Vertebrata</taxon>
        <taxon>Euteleostomi</taxon>
        <taxon>Mammalia</taxon>
        <taxon>Eutheria</taxon>
        <taxon>Laurasiatheria</taxon>
        <taxon>Carnivora</taxon>
        <taxon>Caniformia</taxon>
        <taxon>Musteloidea</taxon>
        <taxon>Mustelidae</taxon>
        <taxon>Lutrinae</taxon>
        <taxon>Enhydra</taxon>
    </lineage>
</organism>
<dbReference type="GO" id="GO:0005175">
    <property type="term" value="F:CD27 receptor binding"/>
    <property type="evidence" value="ECO:0007669"/>
    <property type="project" value="TreeGrafter"/>
</dbReference>
<proteinExistence type="predicted"/>
<dbReference type="AlphaFoldDB" id="A0A2Y9JUA0"/>
<dbReference type="GeneID" id="111148781"/>